<evidence type="ECO:0000313" key="7">
    <source>
        <dbReference type="Proteomes" id="UP001162156"/>
    </source>
</evidence>
<dbReference type="InterPro" id="IPR016162">
    <property type="entry name" value="Ald_DH_N"/>
</dbReference>
<dbReference type="GO" id="GO:0005737">
    <property type="term" value="C:cytoplasm"/>
    <property type="evidence" value="ECO:0007669"/>
    <property type="project" value="TreeGrafter"/>
</dbReference>
<dbReference type="PIRSF" id="PIRSF036492">
    <property type="entry name" value="ALDH"/>
    <property type="match status" value="1"/>
</dbReference>
<dbReference type="InterPro" id="IPR015590">
    <property type="entry name" value="Aldehyde_DH_dom"/>
</dbReference>
<feature type="domain" description="Aldehyde dehydrogenase" evidence="5">
    <location>
        <begin position="148"/>
        <end position="365"/>
    </location>
</feature>
<keyword evidence="7" id="KW-1185">Reference proteome</keyword>
<evidence type="ECO:0000256" key="2">
    <source>
        <dbReference type="ARBA" id="ARBA00023002"/>
    </source>
</evidence>
<comment type="caution">
    <text evidence="6">The sequence shown here is derived from an EMBL/GenBank/DDBJ whole genome shotgun (WGS) entry which is preliminary data.</text>
</comment>
<evidence type="ECO:0000259" key="5">
    <source>
        <dbReference type="Pfam" id="PF00171"/>
    </source>
</evidence>
<feature type="transmembrane region" description="Helical" evidence="4">
    <location>
        <begin position="407"/>
        <end position="431"/>
    </location>
</feature>
<evidence type="ECO:0000313" key="6">
    <source>
        <dbReference type="EMBL" id="KAJ8937917.1"/>
    </source>
</evidence>
<dbReference type="PROSITE" id="PS00070">
    <property type="entry name" value="ALDEHYDE_DEHYDR_CYS"/>
    <property type="match status" value="1"/>
</dbReference>
<dbReference type="Gene3D" id="3.40.309.10">
    <property type="entry name" value="Aldehyde Dehydrogenase, Chain A, domain 2"/>
    <property type="match status" value="1"/>
</dbReference>
<name>A0AAV8XH33_9CUCU</name>
<dbReference type="AlphaFoldDB" id="A0AAV8XH33"/>
<accession>A0AAV8XH33</accession>
<feature type="domain" description="Aldehyde dehydrogenase" evidence="5">
    <location>
        <begin position="38"/>
        <end position="144"/>
    </location>
</feature>
<gene>
    <name evidence="6" type="ORF">NQ314_011659</name>
</gene>
<dbReference type="InterPro" id="IPR016161">
    <property type="entry name" value="Ald_DH/histidinol_DH"/>
</dbReference>
<dbReference type="Pfam" id="PF00171">
    <property type="entry name" value="Aldedh"/>
    <property type="match status" value="2"/>
</dbReference>
<dbReference type="GO" id="GO:0004029">
    <property type="term" value="F:aldehyde dehydrogenase (NAD+) activity"/>
    <property type="evidence" value="ECO:0007669"/>
    <property type="project" value="TreeGrafter"/>
</dbReference>
<keyword evidence="4" id="KW-1133">Transmembrane helix</keyword>
<keyword evidence="4" id="KW-0472">Membrane</keyword>
<protein>
    <recommendedName>
        <fullName evidence="3">Aldehyde dehydrogenase</fullName>
    </recommendedName>
</protein>
<keyword evidence="2 3" id="KW-0560">Oxidoreductase</keyword>
<evidence type="ECO:0000256" key="3">
    <source>
        <dbReference type="PIRNR" id="PIRNR036492"/>
    </source>
</evidence>
<dbReference type="FunFam" id="3.40.309.10:FF:000003">
    <property type="entry name" value="Aldehyde dehydrogenase"/>
    <property type="match status" value="1"/>
</dbReference>
<reference evidence="6" key="1">
    <citation type="journal article" date="2023" name="Insect Mol. Biol.">
        <title>Genome sequencing provides insights into the evolution of gene families encoding plant cell wall-degrading enzymes in longhorned beetles.</title>
        <authorList>
            <person name="Shin N.R."/>
            <person name="Okamura Y."/>
            <person name="Kirsch R."/>
            <person name="Pauchet Y."/>
        </authorList>
    </citation>
    <scope>NUCLEOTIDE SEQUENCE</scope>
    <source>
        <strain evidence="6">RBIC_L_NR</strain>
    </source>
</reference>
<comment type="similarity">
    <text evidence="1 3">Belongs to the aldehyde dehydrogenase family.</text>
</comment>
<dbReference type="GO" id="GO:0006081">
    <property type="term" value="P:aldehyde metabolic process"/>
    <property type="evidence" value="ECO:0007669"/>
    <property type="project" value="InterPro"/>
</dbReference>
<dbReference type="Proteomes" id="UP001162156">
    <property type="component" value="Unassembled WGS sequence"/>
</dbReference>
<dbReference type="PANTHER" id="PTHR43570:SF16">
    <property type="entry name" value="ALDEHYDE DEHYDROGENASE TYPE III, ISOFORM Q"/>
    <property type="match status" value="1"/>
</dbReference>
<dbReference type="InterPro" id="IPR012394">
    <property type="entry name" value="Aldehyde_DH_NAD(P)"/>
</dbReference>
<organism evidence="6 7">
    <name type="scientific">Rhamnusium bicolor</name>
    <dbReference type="NCBI Taxonomy" id="1586634"/>
    <lineage>
        <taxon>Eukaryota</taxon>
        <taxon>Metazoa</taxon>
        <taxon>Ecdysozoa</taxon>
        <taxon>Arthropoda</taxon>
        <taxon>Hexapoda</taxon>
        <taxon>Insecta</taxon>
        <taxon>Pterygota</taxon>
        <taxon>Neoptera</taxon>
        <taxon>Endopterygota</taxon>
        <taxon>Coleoptera</taxon>
        <taxon>Polyphaga</taxon>
        <taxon>Cucujiformia</taxon>
        <taxon>Chrysomeloidea</taxon>
        <taxon>Cerambycidae</taxon>
        <taxon>Lepturinae</taxon>
        <taxon>Rhagiini</taxon>
        <taxon>Rhamnusium</taxon>
    </lineage>
</organism>
<keyword evidence="4" id="KW-0812">Transmembrane</keyword>
<dbReference type="SUPFAM" id="SSF53720">
    <property type="entry name" value="ALDH-like"/>
    <property type="match status" value="1"/>
</dbReference>
<dbReference type="EMBL" id="JANEYF010003254">
    <property type="protein sequence ID" value="KAJ8937917.1"/>
    <property type="molecule type" value="Genomic_DNA"/>
</dbReference>
<dbReference type="Gene3D" id="3.40.605.10">
    <property type="entry name" value="Aldehyde Dehydrogenase, Chain A, domain 1"/>
    <property type="match status" value="2"/>
</dbReference>
<dbReference type="InterPro" id="IPR016160">
    <property type="entry name" value="Ald_DH_CS_CYS"/>
</dbReference>
<dbReference type="PANTHER" id="PTHR43570">
    <property type="entry name" value="ALDEHYDE DEHYDROGENASE"/>
    <property type="match status" value="1"/>
</dbReference>
<evidence type="ECO:0000256" key="1">
    <source>
        <dbReference type="ARBA" id="ARBA00009986"/>
    </source>
</evidence>
<sequence length="435" mass="49473">MTKIESDISDLILPRAKILSNNNNSIWESVIDIEEKIATKKTPKDIVEIARKAFATGRTKSLKFREAQLKGFLRFLEECREDIEKALYKDLRKHRQEWNLKKWAKPEKPEKRFVNLLDGMYVYKDPYGVVLIIGAWNYPIAVTLGPLVGGKCPVYLDESVDMEKSARRIVWGKFLNAGQTCVAPDYLLCTKNVQAKFLQEAKKVITEFFGSDPRTSPDMCKIVTQRHFKRLVKLIKPENVVLGGKFNSSERIISPTILINVSPEDPVMKEEIFGPILPIVNIKSVEDAVQFINSRAKPLALYIFTKNKTVKNFVLNNTSSGGVSINETVVHLTIENLPFGGVGDSGMGAYHNKESFDTFTHRRSVFVKDFSTLTEMTVSLRYPPYSDMKTSILNFILKKRKGISLGFLKNVFIFSLGIGFTYVFQCVWNILDDDE</sequence>
<evidence type="ECO:0000256" key="4">
    <source>
        <dbReference type="SAM" id="Phobius"/>
    </source>
</evidence>
<proteinExistence type="inferred from homology"/>
<dbReference type="InterPro" id="IPR016163">
    <property type="entry name" value="Ald_DH_C"/>
</dbReference>